<evidence type="ECO:0000256" key="1">
    <source>
        <dbReference type="ARBA" id="ARBA00006484"/>
    </source>
</evidence>
<keyword evidence="2" id="KW-0560">Oxidoreductase</keyword>
<dbReference type="PROSITE" id="PS00061">
    <property type="entry name" value="ADH_SHORT"/>
    <property type="match status" value="1"/>
</dbReference>
<dbReference type="PANTHER" id="PTHR43115">
    <property type="entry name" value="DEHYDROGENASE/REDUCTASE SDR FAMILY MEMBER 11"/>
    <property type="match status" value="1"/>
</dbReference>
<sequence length="65" mass="7059">MKKRSVGGHIIHINSILGHMVLPIATQNVYPATKYGVTALTETLRHELRLAGTKIKVTSINPGLV</sequence>
<dbReference type="InterPro" id="IPR002347">
    <property type="entry name" value="SDR_fam"/>
</dbReference>
<reference evidence="3" key="2">
    <citation type="submission" date="2023-03" db="UniProtKB">
        <authorList>
            <consortium name="EnsemblMetazoa"/>
        </authorList>
    </citation>
    <scope>IDENTIFICATION</scope>
    <source>
        <strain evidence="3">FAR1</strain>
    </source>
</reference>
<dbReference type="GO" id="GO:0016491">
    <property type="term" value="F:oxidoreductase activity"/>
    <property type="evidence" value="ECO:0007669"/>
    <property type="project" value="UniProtKB-KW"/>
</dbReference>
<dbReference type="InterPro" id="IPR020904">
    <property type="entry name" value="Sc_DH/Rdtase_CS"/>
</dbReference>
<evidence type="ECO:0000313" key="3">
    <source>
        <dbReference type="EnsemblMetazoa" id="AFAF021945-PA"/>
    </source>
</evidence>
<organism evidence="3 4">
    <name type="scientific">Anopheles farauti</name>
    <dbReference type="NCBI Taxonomy" id="69004"/>
    <lineage>
        <taxon>Eukaryota</taxon>
        <taxon>Metazoa</taxon>
        <taxon>Ecdysozoa</taxon>
        <taxon>Arthropoda</taxon>
        <taxon>Hexapoda</taxon>
        <taxon>Insecta</taxon>
        <taxon>Pterygota</taxon>
        <taxon>Neoptera</taxon>
        <taxon>Endopterygota</taxon>
        <taxon>Diptera</taxon>
        <taxon>Nematocera</taxon>
        <taxon>Culicoidea</taxon>
        <taxon>Culicidae</taxon>
        <taxon>Anophelinae</taxon>
        <taxon>Anopheles</taxon>
    </lineage>
</organism>
<evidence type="ECO:0000256" key="2">
    <source>
        <dbReference type="ARBA" id="ARBA00023002"/>
    </source>
</evidence>
<comment type="similarity">
    <text evidence="1">Belongs to the short-chain dehydrogenases/reductases (SDR) family.</text>
</comment>
<dbReference type="Pfam" id="PF00106">
    <property type="entry name" value="adh_short"/>
    <property type="match status" value="1"/>
</dbReference>
<dbReference type="PRINTS" id="PR00081">
    <property type="entry name" value="GDHRDH"/>
</dbReference>
<dbReference type="Gene3D" id="3.40.50.720">
    <property type="entry name" value="NAD(P)-binding Rossmann-like Domain"/>
    <property type="match status" value="1"/>
</dbReference>
<dbReference type="InterPro" id="IPR036291">
    <property type="entry name" value="NAD(P)-bd_dom_sf"/>
</dbReference>
<dbReference type="AlphaFoldDB" id="A0A9I3GJB4"/>
<keyword evidence="4" id="KW-1185">Reference proteome</keyword>
<dbReference type="EnsemblMetazoa" id="AFAF021945-RA">
    <property type="protein sequence ID" value="AFAF021945-PA"/>
    <property type="gene ID" value="AFAF021945"/>
</dbReference>
<name>A0A9I3GJB4_9DIPT</name>
<dbReference type="Proteomes" id="UP000075886">
    <property type="component" value="Unassembled WGS sequence"/>
</dbReference>
<accession>A0A9I3GJB4</accession>
<protein>
    <submittedName>
        <fullName evidence="3">Uncharacterized protein</fullName>
    </submittedName>
</protein>
<dbReference type="EMBL" id="AXCN02000941">
    <property type="status" value="NOT_ANNOTATED_CDS"/>
    <property type="molecule type" value="Genomic_DNA"/>
</dbReference>
<dbReference type="PANTHER" id="PTHR43115:SF4">
    <property type="entry name" value="DEHYDROGENASE_REDUCTASE SDR FAMILY MEMBER 11"/>
    <property type="match status" value="1"/>
</dbReference>
<evidence type="ECO:0000313" key="4">
    <source>
        <dbReference type="Proteomes" id="UP000075886"/>
    </source>
</evidence>
<proteinExistence type="inferred from homology"/>
<dbReference type="SUPFAM" id="SSF51735">
    <property type="entry name" value="NAD(P)-binding Rossmann-fold domains"/>
    <property type="match status" value="1"/>
</dbReference>
<reference evidence="4" key="1">
    <citation type="submission" date="2014-01" db="EMBL/GenBank/DDBJ databases">
        <title>The Genome Sequence of Anopheles farauti FAR1 (V2).</title>
        <authorList>
            <consortium name="The Broad Institute Genomics Platform"/>
            <person name="Neafsey D.E."/>
            <person name="Besansky N."/>
            <person name="Howell P."/>
            <person name="Walton C."/>
            <person name="Young S.K."/>
            <person name="Zeng Q."/>
            <person name="Gargeya S."/>
            <person name="Fitzgerald M."/>
            <person name="Haas B."/>
            <person name="Abouelleil A."/>
            <person name="Allen A.W."/>
            <person name="Alvarado L."/>
            <person name="Arachchi H.M."/>
            <person name="Berlin A.M."/>
            <person name="Chapman S.B."/>
            <person name="Gainer-Dewar J."/>
            <person name="Goldberg J."/>
            <person name="Griggs A."/>
            <person name="Gujja S."/>
            <person name="Hansen M."/>
            <person name="Howarth C."/>
            <person name="Imamovic A."/>
            <person name="Ireland A."/>
            <person name="Larimer J."/>
            <person name="McCowan C."/>
            <person name="Murphy C."/>
            <person name="Pearson M."/>
            <person name="Poon T.W."/>
            <person name="Priest M."/>
            <person name="Roberts A."/>
            <person name="Saif S."/>
            <person name="Shea T."/>
            <person name="Sisk P."/>
            <person name="Sykes S."/>
            <person name="Wortman J."/>
            <person name="Nusbaum C."/>
            <person name="Birren B."/>
        </authorList>
    </citation>
    <scope>NUCLEOTIDE SEQUENCE [LARGE SCALE GENOMIC DNA]</scope>
    <source>
        <strain evidence="4">FAR1</strain>
    </source>
</reference>